<keyword evidence="4" id="KW-1185">Reference proteome</keyword>
<dbReference type="EMBL" id="JAGGKQ010000015">
    <property type="protein sequence ID" value="MBP1923074.1"/>
    <property type="molecule type" value="Genomic_DNA"/>
</dbReference>
<dbReference type="Pfam" id="PF23995">
    <property type="entry name" value="DUF7313"/>
    <property type="match status" value="1"/>
</dbReference>
<protein>
    <recommendedName>
        <fullName evidence="2">DUF7313 domain-containing protein</fullName>
    </recommendedName>
</protein>
<dbReference type="AlphaFoldDB" id="A0A8T4GEY6"/>
<dbReference type="RefSeq" id="WP_209485798.1">
    <property type="nucleotide sequence ID" value="NZ_JAGGKQ010000015.1"/>
</dbReference>
<gene>
    <name evidence="3" type="ORF">J2751_002111</name>
</gene>
<keyword evidence="1" id="KW-1133">Transmembrane helix</keyword>
<dbReference type="Proteomes" id="UP000823588">
    <property type="component" value="Unassembled WGS sequence"/>
</dbReference>
<evidence type="ECO:0000313" key="4">
    <source>
        <dbReference type="Proteomes" id="UP000823588"/>
    </source>
</evidence>
<dbReference type="InterPro" id="IPR055737">
    <property type="entry name" value="DUF7313"/>
</dbReference>
<keyword evidence="1" id="KW-0472">Membrane</keyword>
<dbReference type="OrthoDB" id="234683at2157"/>
<evidence type="ECO:0000313" key="3">
    <source>
        <dbReference type="EMBL" id="MBP1923074.1"/>
    </source>
</evidence>
<evidence type="ECO:0000256" key="1">
    <source>
        <dbReference type="SAM" id="Phobius"/>
    </source>
</evidence>
<accession>A0A8T4GEY6</accession>
<reference evidence="3" key="1">
    <citation type="submission" date="2021-03" db="EMBL/GenBank/DDBJ databases">
        <title>Genomic Encyclopedia of Type Strains, Phase IV (KMG-IV): sequencing the most valuable type-strain genomes for metagenomic binning, comparative biology and taxonomic classification.</title>
        <authorList>
            <person name="Goeker M."/>
        </authorList>
    </citation>
    <scope>NUCLEOTIDE SEQUENCE</scope>
    <source>
        <strain evidence="3">DSM 23564</strain>
    </source>
</reference>
<proteinExistence type="predicted"/>
<comment type="caution">
    <text evidence="3">The sequence shown here is derived from an EMBL/GenBank/DDBJ whole genome shotgun (WGS) entry which is preliminary data.</text>
</comment>
<feature type="transmembrane region" description="Helical" evidence="1">
    <location>
        <begin position="118"/>
        <end position="138"/>
    </location>
</feature>
<feature type="domain" description="DUF7313" evidence="2">
    <location>
        <begin position="2"/>
        <end position="143"/>
    </location>
</feature>
<feature type="transmembrane region" description="Helical" evidence="1">
    <location>
        <begin position="12"/>
        <end position="34"/>
    </location>
</feature>
<keyword evidence="1" id="KW-0812">Transmembrane</keyword>
<name>A0A8T4GEY6_9EURY</name>
<sequence length="147" mass="15887">MDPLQFLVPLDWLSVVGPMLPFAILVMAIANLATRHVAHKRHVEQGQNGDSVDSYRPHAFTNVGLLLLSALFAIHAPTGGTILSIVVVTMLVADLFELESRNVEARNDMPIEAPKSSIVASALVLLYAAYYALFFVVADVWSGSVVA</sequence>
<evidence type="ECO:0000259" key="2">
    <source>
        <dbReference type="Pfam" id="PF23995"/>
    </source>
</evidence>
<organism evidence="3 4">
    <name type="scientific">Halorubrum alkaliphilum</name>
    <dbReference type="NCBI Taxonomy" id="261290"/>
    <lineage>
        <taxon>Archaea</taxon>
        <taxon>Methanobacteriati</taxon>
        <taxon>Methanobacteriota</taxon>
        <taxon>Stenosarchaea group</taxon>
        <taxon>Halobacteria</taxon>
        <taxon>Halobacteriales</taxon>
        <taxon>Haloferacaceae</taxon>
        <taxon>Halorubrum</taxon>
    </lineage>
</organism>